<accession>A0A9Q0GD19</accession>
<evidence type="ECO:0000313" key="6">
    <source>
        <dbReference type="EMBL" id="KAJ4846800.1"/>
    </source>
</evidence>
<sequence>MYGAGRFGGEPCYVPKGEDLGIGSCGSDDGEGFVMSFVRDEKEERSELVIVEASTMVQVASVRLPTRVPYGIHENFFATFTLSIHEDAGPHLTARLCLFGWTAMDKARSLFLISVKDGLDSGSKDQHSSINFLHSGSQFAGIYWRPERVANNSSCSQYFAR</sequence>
<dbReference type="AlphaFoldDB" id="A0A9Q0GD19"/>
<dbReference type="PANTHER" id="PTHR10543">
    <property type="entry name" value="BETA-CAROTENE DIOXYGENASE"/>
    <property type="match status" value="1"/>
</dbReference>
<reference evidence="6" key="2">
    <citation type="journal article" date="2023" name="Plants (Basel)">
        <title>Annotation of the Turnera subulata (Passifloraceae) Draft Genome Reveals the S-Locus Evolved after the Divergence of Turneroideae from Passifloroideae in a Stepwise Manner.</title>
        <authorList>
            <person name="Henning P.M."/>
            <person name="Roalson E.H."/>
            <person name="Mir W."/>
            <person name="McCubbin A.G."/>
            <person name="Shore J.S."/>
        </authorList>
    </citation>
    <scope>NUCLEOTIDE SEQUENCE</scope>
    <source>
        <strain evidence="6">F60SS</strain>
    </source>
</reference>
<organism evidence="6 7">
    <name type="scientific">Turnera subulata</name>
    <dbReference type="NCBI Taxonomy" id="218843"/>
    <lineage>
        <taxon>Eukaryota</taxon>
        <taxon>Viridiplantae</taxon>
        <taxon>Streptophyta</taxon>
        <taxon>Embryophyta</taxon>
        <taxon>Tracheophyta</taxon>
        <taxon>Spermatophyta</taxon>
        <taxon>Magnoliopsida</taxon>
        <taxon>eudicotyledons</taxon>
        <taxon>Gunneridae</taxon>
        <taxon>Pentapetalae</taxon>
        <taxon>rosids</taxon>
        <taxon>fabids</taxon>
        <taxon>Malpighiales</taxon>
        <taxon>Passifloraceae</taxon>
        <taxon>Turnera</taxon>
    </lineage>
</organism>
<evidence type="ECO:0000256" key="3">
    <source>
        <dbReference type="ARBA" id="ARBA00022964"/>
    </source>
</evidence>
<evidence type="ECO:0000256" key="2">
    <source>
        <dbReference type="ARBA" id="ARBA00022723"/>
    </source>
</evidence>
<dbReference type="Pfam" id="PF03055">
    <property type="entry name" value="RPE65"/>
    <property type="match status" value="1"/>
</dbReference>
<evidence type="ECO:0000256" key="4">
    <source>
        <dbReference type="ARBA" id="ARBA00023004"/>
    </source>
</evidence>
<reference evidence="6" key="1">
    <citation type="submission" date="2022-02" db="EMBL/GenBank/DDBJ databases">
        <authorList>
            <person name="Henning P.M."/>
            <person name="McCubbin A.G."/>
            <person name="Shore J.S."/>
        </authorList>
    </citation>
    <scope>NUCLEOTIDE SEQUENCE</scope>
    <source>
        <strain evidence="6">F60SS</strain>
        <tissue evidence="6">Leaves</tissue>
    </source>
</reference>
<dbReference type="GO" id="GO:0010436">
    <property type="term" value="F:carotenoid dioxygenase activity"/>
    <property type="evidence" value="ECO:0007669"/>
    <property type="project" value="TreeGrafter"/>
</dbReference>
<dbReference type="GO" id="GO:0016121">
    <property type="term" value="P:carotene catabolic process"/>
    <property type="evidence" value="ECO:0007669"/>
    <property type="project" value="TreeGrafter"/>
</dbReference>
<comment type="caution">
    <text evidence="6">The sequence shown here is derived from an EMBL/GenBank/DDBJ whole genome shotgun (WGS) entry which is preliminary data.</text>
</comment>
<dbReference type="InterPro" id="IPR004294">
    <property type="entry name" value="Carotenoid_Oase"/>
</dbReference>
<dbReference type="Proteomes" id="UP001141552">
    <property type="component" value="Unassembled WGS sequence"/>
</dbReference>
<dbReference type="EMBL" id="JAKUCV010001337">
    <property type="protein sequence ID" value="KAJ4846800.1"/>
    <property type="molecule type" value="Genomic_DNA"/>
</dbReference>
<evidence type="ECO:0000256" key="1">
    <source>
        <dbReference type="ARBA" id="ARBA00006787"/>
    </source>
</evidence>
<name>A0A9Q0GD19_9ROSI</name>
<dbReference type="GO" id="GO:0009570">
    <property type="term" value="C:chloroplast stroma"/>
    <property type="evidence" value="ECO:0007669"/>
    <property type="project" value="TreeGrafter"/>
</dbReference>
<comment type="cofactor">
    <cofactor evidence="5">
        <name>Fe(2+)</name>
        <dbReference type="ChEBI" id="CHEBI:29033"/>
    </cofactor>
    <text evidence="5">Binds 1 Fe(2+) ion per subunit.</text>
</comment>
<dbReference type="PANTHER" id="PTHR10543:SF101">
    <property type="entry name" value="9-CIS-EPOXYCAROTENOID DIOXYGENASE NCED6, CHLOROPLASTIC"/>
    <property type="match status" value="1"/>
</dbReference>
<keyword evidence="3" id="KW-0560">Oxidoreductase</keyword>
<dbReference type="GO" id="GO:0046872">
    <property type="term" value="F:metal ion binding"/>
    <property type="evidence" value="ECO:0007669"/>
    <property type="project" value="UniProtKB-KW"/>
</dbReference>
<evidence type="ECO:0000256" key="5">
    <source>
        <dbReference type="PIRSR" id="PIRSR604294-1"/>
    </source>
</evidence>
<dbReference type="OrthoDB" id="1069523at2759"/>
<comment type="similarity">
    <text evidence="1">Belongs to the carotenoid oxygenase family.</text>
</comment>
<protein>
    <submittedName>
        <fullName evidence="6">Uncharacterized protein</fullName>
    </submittedName>
</protein>
<keyword evidence="3" id="KW-0223">Dioxygenase</keyword>
<keyword evidence="4 5" id="KW-0408">Iron</keyword>
<gene>
    <name evidence="6" type="ORF">Tsubulata_037757</name>
</gene>
<feature type="binding site" evidence="5">
    <location>
        <position position="73"/>
    </location>
    <ligand>
        <name>Fe cation</name>
        <dbReference type="ChEBI" id="CHEBI:24875"/>
        <note>catalytic</note>
    </ligand>
</feature>
<keyword evidence="2 5" id="KW-0479">Metal-binding</keyword>
<evidence type="ECO:0000313" key="7">
    <source>
        <dbReference type="Proteomes" id="UP001141552"/>
    </source>
</evidence>
<proteinExistence type="inferred from homology"/>
<keyword evidence="7" id="KW-1185">Reference proteome</keyword>